<protein>
    <submittedName>
        <fullName evidence="1">Uncharacterized protein</fullName>
    </submittedName>
</protein>
<reference evidence="1" key="1">
    <citation type="submission" date="2022-02" db="EMBL/GenBank/DDBJ databases">
        <title>Coral-associated bacteria.</title>
        <authorList>
            <person name="Tang K."/>
            <person name="Wang X."/>
        </authorList>
    </citation>
    <scope>NUCLEOTIDE SEQUENCE</scope>
    <source>
        <strain evidence="1">SCSIO 43006</strain>
    </source>
</reference>
<keyword evidence="2" id="KW-1185">Reference proteome</keyword>
<evidence type="ECO:0000313" key="2">
    <source>
        <dbReference type="Proteomes" id="UP001055658"/>
    </source>
</evidence>
<proteinExistence type="predicted"/>
<evidence type="ECO:0000313" key="1">
    <source>
        <dbReference type="EMBL" id="USD23486.1"/>
    </source>
</evidence>
<gene>
    <name evidence="1" type="ORF">MJO52_10190</name>
</gene>
<accession>A0ABY4VGP6</accession>
<name>A0ABY4VGP6_9GAMM</name>
<dbReference type="Proteomes" id="UP001055658">
    <property type="component" value="Chromosome"/>
</dbReference>
<organism evidence="1 2">
    <name type="scientific">Microbulbifer variabilis</name>
    <dbReference type="NCBI Taxonomy" id="266805"/>
    <lineage>
        <taxon>Bacteria</taxon>
        <taxon>Pseudomonadati</taxon>
        <taxon>Pseudomonadota</taxon>
        <taxon>Gammaproteobacteria</taxon>
        <taxon>Cellvibrionales</taxon>
        <taxon>Microbulbiferaceae</taxon>
        <taxon>Microbulbifer</taxon>
    </lineage>
</organism>
<sequence>MKKFEQYVAVPNRKVLATAIELEELAREAKNCPDVKEVVLRKSNVTLRATPDAVENLRRKLGGKVIIDPDSPIQPIG</sequence>
<dbReference type="RefSeq" id="WP_252085831.1">
    <property type="nucleotide sequence ID" value="NZ_CP092418.1"/>
</dbReference>
<dbReference type="EMBL" id="CP092418">
    <property type="protein sequence ID" value="USD23486.1"/>
    <property type="molecule type" value="Genomic_DNA"/>
</dbReference>